<dbReference type="Gene3D" id="3.40.50.1240">
    <property type="entry name" value="Phosphoglycerate mutase-like"/>
    <property type="match status" value="1"/>
</dbReference>
<reference evidence="1 2" key="1">
    <citation type="submission" date="2023-04" db="EMBL/GenBank/DDBJ databases">
        <title>Genome sequence of Halobacillus naozhouensis KACC 21980.</title>
        <authorList>
            <person name="Kim S."/>
            <person name="Heo J."/>
            <person name="Kwon S.-W."/>
        </authorList>
    </citation>
    <scope>NUCLEOTIDE SEQUENCE [LARGE SCALE GENOMIC DNA]</scope>
    <source>
        <strain evidence="1 2">KCTC 13234</strain>
    </source>
</reference>
<dbReference type="SUPFAM" id="SSF53254">
    <property type="entry name" value="Phosphoglycerate mutase-like"/>
    <property type="match status" value="1"/>
</dbReference>
<keyword evidence="2" id="KW-1185">Reference proteome</keyword>
<evidence type="ECO:0000313" key="1">
    <source>
        <dbReference type="EMBL" id="WFT76010.1"/>
    </source>
</evidence>
<dbReference type="EMBL" id="CP121671">
    <property type="protein sequence ID" value="WFT76010.1"/>
    <property type="molecule type" value="Genomic_DNA"/>
</dbReference>
<sequence length="189" mass="21483">MEISLVRHGKSKHTENISITFTEYNQWVEKYDDSGVVEEEFYPSISIEKMRKADVVVTSDLLRSIESAKLLQPGIQAISDPLFSEVALPTLPANFPGLKLPPGIWTALLRCLWFGGYSKQCEPLRFVKLKAGRAAHKLIQYSEDNKSVVLVGHGLFNLFIARELRRNGWKSQSKQSTKHWDCLTFSLDN</sequence>
<protein>
    <submittedName>
        <fullName evidence="1">Histidine phosphatase family protein</fullName>
    </submittedName>
</protein>
<dbReference type="RefSeq" id="WP_283077970.1">
    <property type="nucleotide sequence ID" value="NZ_CP121671.1"/>
</dbReference>
<organism evidence="1 2">
    <name type="scientific">Halobacillus naozhouensis</name>
    <dbReference type="NCBI Taxonomy" id="554880"/>
    <lineage>
        <taxon>Bacteria</taxon>
        <taxon>Bacillati</taxon>
        <taxon>Bacillota</taxon>
        <taxon>Bacilli</taxon>
        <taxon>Bacillales</taxon>
        <taxon>Bacillaceae</taxon>
        <taxon>Halobacillus</taxon>
    </lineage>
</organism>
<gene>
    <name evidence="1" type="ORF">P9989_06510</name>
</gene>
<accession>A0ABY8J5G9</accession>
<dbReference type="InterPro" id="IPR029033">
    <property type="entry name" value="His_PPase_superfam"/>
</dbReference>
<name>A0ABY8J5G9_9BACI</name>
<proteinExistence type="predicted"/>
<dbReference type="Proteomes" id="UP001221597">
    <property type="component" value="Chromosome"/>
</dbReference>
<evidence type="ECO:0000313" key="2">
    <source>
        <dbReference type="Proteomes" id="UP001221597"/>
    </source>
</evidence>